<sequence>MGRGDEQPDWEIRGGTQELRQLSDSMRNMTATLLARERQLADVNANLEQMVADRTEQLRESNRLLVQKAAQLAQLARNDALTGLHNRMAANEQLQEEHLRHGRSGAPYAVLLLDVDHFKRVNDTHGHDAGDRVLRHIADILRRAARATDFVARFGGEEFLLLLPETDADGAAVLAEKIRASVEQSQALTSAGSRSA</sequence>
<organism evidence="4 5">
    <name type="scientific">Chromobacterium violaceum</name>
    <dbReference type="NCBI Taxonomy" id="536"/>
    <lineage>
        <taxon>Bacteria</taxon>
        <taxon>Pseudomonadati</taxon>
        <taxon>Pseudomonadota</taxon>
        <taxon>Betaproteobacteria</taxon>
        <taxon>Neisseriales</taxon>
        <taxon>Chromobacteriaceae</taxon>
        <taxon>Chromobacterium</taxon>
    </lineage>
</organism>
<dbReference type="PROSITE" id="PS50887">
    <property type="entry name" value="GGDEF"/>
    <property type="match status" value="1"/>
</dbReference>
<accession>A0A447TKP1</accession>
<dbReference type="GO" id="GO:0043709">
    <property type="term" value="P:cell adhesion involved in single-species biofilm formation"/>
    <property type="evidence" value="ECO:0007669"/>
    <property type="project" value="TreeGrafter"/>
</dbReference>
<protein>
    <recommendedName>
        <fullName evidence="1">diguanylate cyclase</fullName>
        <ecNumber evidence="1">2.7.7.65</ecNumber>
    </recommendedName>
</protein>
<dbReference type="Gene3D" id="3.30.70.270">
    <property type="match status" value="1"/>
</dbReference>
<dbReference type="InterPro" id="IPR000160">
    <property type="entry name" value="GGDEF_dom"/>
</dbReference>
<dbReference type="InterPro" id="IPR050469">
    <property type="entry name" value="Diguanylate_Cyclase"/>
</dbReference>
<dbReference type="EC" id="2.7.7.65" evidence="1"/>
<dbReference type="Pfam" id="PF00990">
    <property type="entry name" value="GGDEF"/>
    <property type="match status" value="1"/>
</dbReference>
<dbReference type="NCBIfam" id="TIGR00254">
    <property type="entry name" value="GGDEF"/>
    <property type="match status" value="1"/>
</dbReference>
<reference evidence="4 5" key="1">
    <citation type="submission" date="2018-12" db="EMBL/GenBank/DDBJ databases">
        <authorList>
            <consortium name="Pathogen Informatics"/>
        </authorList>
    </citation>
    <scope>NUCLEOTIDE SEQUENCE [LARGE SCALE GENOMIC DNA]</scope>
    <source>
        <strain evidence="4 5">NCTC9695</strain>
    </source>
</reference>
<dbReference type="PANTHER" id="PTHR45138:SF9">
    <property type="entry name" value="DIGUANYLATE CYCLASE DGCM-RELATED"/>
    <property type="match status" value="1"/>
</dbReference>
<dbReference type="SUPFAM" id="SSF55073">
    <property type="entry name" value="Nucleotide cyclase"/>
    <property type="match status" value="1"/>
</dbReference>
<name>A0A447TKP1_CHRVL</name>
<dbReference type="InterPro" id="IPR029787">
    <property type="entry name" value="Nucleotide_cyclase"/>
</dbReference>
<dbReference type="GO" id="GO:0005886">
    <property type="term" value="C:plasma membrane"/>
    <property type="evidence" value="ECO:0007669"/>
    <property type="project" value="TreeGrafter"/>
</dbReference>
<dbReference type="AlphaFoldDB" id="A0A447TKP1"/>
<dbReference type="Proteomes" id="UP000275777">
    <property type="component" value="Chromosome"/>
</dbReference>
<dbReference type="InterPro" id="IPR043128">
    <property type="entry name" value="Rev_trsase/Diguanyl_cyclase"/>
</dbReference>
<evidence type="ECO:0000256" key="1">
    <source>
        <dbReference type="ARBA" id="ARBA00012528"/>
    </source>
</evidence>
<evidence type="ECO:0000313" key="4">
    <source>
        <dbReference type="EMBL" id="VEB45474.1"/>
    </source>
</evidence>
<evidence type="ECO:0000259" key="3">
    <source>
        <dbReference type="PROSITE" id="PS50887"/>
    </source>
</evidence>
<evidence type="ECO:0000313" key="5">
    <source>
        <dbReference type="Proteomes" id="UP000275777"/>
    </source>
</evidence>
<dbReference type="EMBL" id="LR134182">
    <property type="protein sequence ID" value="VEB45474.1"/>
    <property type="molecule type" value="Genomic_DNA"/>
</dbReference>
<proteinExistence type="predicted"/>
<dbReference type="GO" id="GO:0052621">
    <property type="term" value="F:diguanylate cyclase activity"/>
    <property type="evidence" value="ECO:0007669"/>
    <property type="project" value="UniProtKB-EC"/>
</dbReference>
<feature type="domain" description="GGDEF" evidence="3">
    <location>
        <begin position="106"/>
        <end position="196"/>
    </location>
</feature>
<gene>
    <name evidence="4" type="primary">pleD_13</name>
    <name evidence="4" type="ORF">NCTC9695_05994</name>
</gene>
<dbReference type="PANTHER" id="PTHR45138">
    <property type="entry name" value="REGULATORY COMPONENTS OF SENSORY TRANSDUCTION SYSTEM"/>
    <property type="match status" value="1"/>
</dbReference>
<evidence type="ECO:0000256" key="2">
    <source>
        <dbReference type="ARBA" id="ARBA00034247"/>
    </source>
</evidence>
<comment type="catalytic activity">
    <reaction evidence="2">
        <text>2 GTP = 3',3'-c-di-GMP + 2 diphosphate</text>
        <dbReference type="Rhea" id="RHEA:24898"/>
        <dbReference type="ChEBI" id="CHEBI:33019"/>
        <dbReference type="ChEBI" id="CHEBI:37565"/>
        <dbReference type="ChEBI" id="CHEBI:58805"/>
        <dbReference type="EC" id="2.7.7.65"/>
    </reaction>
</comment>
<dbReference type="GO" id="GO:1902201">
    <property type="term" value="P:negative regulation of bacterial-type flagellum-dependent cell motility"/>
    <property type="evidence" value="ECO:0007669"/>
    <property type="project" value="TreeGrafter"/>
</dbReference>
<dbReference type="CDD" id="cd01949">
    <property type="entry name" value="GGDEF"/>
    <property type="match status" value="1"/>
</dbReference>
<dbReference type="SMART" id="SM00267">
    <property type="entry name" value="GGDEF"/>
    <property type="match status" value="1"/>
</dbReference>